<dbReference type="EMBL" id="JAPNOA010000059">
    <property type="protein sequence ID" value="MCY0967190.1"/>
    <property type="molecule type" value="Genomic_DNA"/>
</dbReference>
<feature type="domain" description="HDOD" evidence="1">
    <location>
        <begin position="13"/>
        <end position="204"/>
    </location>
</feature>
<reference evidence="2" key="1">
    <citation type="submission" date="2022-11" db="EMBL/GenBank/DDBJ databases">
        <title>Parathalassolutuus dongxingensis gen. nov., sp. nov., a novel member of family Oceanospirillaceae isolated from a coastal shrimp pond in Guangxi, China.</title>
        <authorList>
            <person name="Chen H."/>
        </authorList>
    </citation>
    <scope>NUCLEOTIDE SEQUENCE</scope>
    <source>
        <strain evidence="2">G-43</strain>
    </source>
</reference>
<accession>A0A9X3IUB2</accession>
<dbReference type="PANTHER" id="PTHR33525">
    <property type="match status" value="1"/>
</dbReference>
<dbReference type="InterPro" id="IPR013976">
    <property type="entry name" value="HDOD"/>
</dbReference>
<dbReference type="PANTHER" id="PTHR33525:SF6">
    <property type="entry name" value="HDOD DOMAIN-CONTAINING PROTEIN"/>
    <property type="match status" value="1"/>
</dbReference>
<dbReference type="Pfam" id="PF08668">
    <property type="entry name" value="HDOD"/>
    <property type="match status" value="1"/>
</dbReference>
<evidence type="ECO:0000313" key="2">
    <source>
        <dbReference type="EMBL" id="MCY0967190.1"/>
    </source>
</evidence>
<keyword evidence="3" id="KW-1185">Reference proteome</keyword>
<gene>
    <name evidence="2" type="ORF">OUO13_18590</name>
</gene>
<dbReference type="Proteomes" id="UP001150830">
    <property type="component" value="Unassembled WGS sequence"/>
</dbReference>
<organism evidence="2 3">
    <name type="scientific">Parathalassolituus penaei</name>
    <dbReference type="NCBI Taxonomy" id="2997323"/>
    <lineage>
        <taxon>Bacteria</taxon>
        <taxon>Pseudomonadati</taxon>
        <taxon>Pseudomonadota</taxon>
        <taxon>Gammaproteobacteria</taxon>
        <taxon>Oceanospirillales</taxon>
        <taxon>Oceanospirillaceae</taxon>
        <taxon>Parathalassolituus</taxon>
    </lineage>
</organism>
<dbReference type="InterPro" id="IPR052340">
    <property type="entry name" value="RNase_Y/CdgJ"/>
</dbReference>
<proteinExistence type="predicted"/>
<evidence type="ECO:0000259" key="1">
    <source>
        <dbReference type="PROSITE" id="PS51833"/>
    </source>
</evidence>
<dbReference type="Gene3D" id="1.10.3210.10">
    <property type="entry name" value="Hypothetical protein af1432"/>
    <property type="match status" value="1"/>
</dbReference>
<protein>
    <submittedName>
        <fullName evidence="2">HDOD domain-containing protein</fullName>
    </submittedName>
</protein>
<dbReference type="SUPFAM" id="SSF109604">
    <property type="entry name" value="HD-domain/PDEase-like"/>
    <property type="match status" value="1"/>
</dbReference>
<dbReference type="RefSeq" id="WP_283175397.1">
    <property type="nucleotide sequence ID" value="NZ_JAPNOA010000059.1"/>
</dbReference>
<comment type="caution">
    <text evidence="2">The sequence shown here is derived from an EMBL/GenBank/DDBJ whole genome shotgun (WGS) entry which is preliminary data.</text>
</comment>
<sequence length="275" mass="30368">MNMAAIFAESRQLPHIPKVVQELIETFRDENANIDQISKKVALDQALTAKVLRLANSAHYGLSRTIAKPQDAVVMLGFGTLRTMVLASGVTSAIKTPGFDQKAFWKDSFAVASLAKWLAAYMPDCDKEMAFTCGMMHSIGTLLILMVIPEQAGSIEDSVRLGGTRHSAETAVLGFTSADVGAELAKRWKFPEELQEAIQQQDNPANGDAYTPMAGLIYIAKFLHKAHVDDWTEEELIEKFPIRIATRIGLDIRRIRNDLAECKDLESGFEEILNG</sequence>
<evidence type="ECO:0000313" key="3">
    <source>
        <dbReference type="Proteomes" id="UP001150830"/>
    </source>
</evidence>
<dbReference type="PROSITE" id="PS51833">
    <property type="entry name" value="HDOD"/>
    <property type="match status" value="1"/>
</dbReference>
<dbReference type="AlphaFoldDB" id="A0A9X3IUB2"/>
<name>A0A9X3IUB2_9GAMM</name>